<name>A0ABM7PQ04_SINCY</name>
<dbReference type="SMART" id="SM00871">
    <property type="entry name" value="AraC_E_bind"/>
    <property type="match status" value="1"/>
</dbReference>
<keyword evidence="3" id="KW-1185">Reference proteome</keyword>
<feature type="domain" description="AraC effector-binding" evidence="1">
    <location>
        <begin position="3"/>
        <end position="153"/>
    </location>
</feature>
<dbReference type="Pfam" id="PF06445">
    <property type="entry name" value="GyrI-like"/>
    <property type="match status" value="1"/>
</dbReference>
<proteinExistence type="predicted"/>
<evidence type="ECO:0000313" key="3">
    <source>
        <dbReference type="Proteomes" id="UP001319861"/>
    </source>
</evidence>
<dbReference type="InterPro" id="IPR029442">
    <property type="entry name" value="GyrI-like"/>
</dbReference>
<accession>A0ABM7PQ04</accession>
<dbReference type="RefSeq" id="WP_229231027.1">
    <property type="nucleotide sequence ID" value="NZ_AP024525.1"/>
</dbReference>
<sequence>MPPAVVVRTVPPRTLAAVRREVPPDEVRTAWGPAISLVWEFVRARPGLWAGGHNVFVYHRPEAPGAPLVCEFGVEVTGAFAASGEVSATETPGGEAAVAVHRGPYGRLNEAYLAIEEWMAANGREPAGHSWEIYGDPAPDPADTETTVVQLLVLPQQPPSSARS</sequence>
<evidence type="ECO:0000313" key="2">
    <source>
        <dbReference type="EMBL" id="BCT74270.1"/>
    </source>
</evidence>
<evidence type="ECO:0000259" key="1">
    <source>
        <dbReference type="SMART" id="SM00871"/>
    </source>
</evidence>
<dbReference type="InterPro" id="IPR011256">
    <property type="entry name" value="Reg_factor_effector_dom_sf"/>
</dbReference>
<gene>
    <name evidence="2" type="ORF">SCMU_01120</name>
</gene>
<dbReference type="SUPFAM" id="SSF55136">
    <property type="entry name" value="Probable bacterial effector-binding domain"/>
    <property type="match status" value="1"/>
</dbReference>
<dbReference type="Proteomes" id="UP001319861">
    <property type="component" value="Chromosome"/>
</dbReference>
<dbReference type="InterPro" id="IPR010499">
    <property type="entry name" value="AraC_E-bd"/>
</dbReference>
<dbReference type="EMBL" id="AP024525">
    <property type="protein sequence ID" value="BCT74270.1"/>
    <property type="molecule type" value="Genomic_DNA"/>
</dbReference>
<protein>
    <recommendedName>
        <fullName evidence="1">AraC effector-binding domain-containing protein</fullName>
    </recommendedName>
</protein>
<reference evidence="2 3" key="1">
    <citation type="journal article" date="2021" name="J. Biosci. Bioeng.">
        <title>Identification and characterization of a chc gene cluster responsible for the aromatization pathway of cyclohexanecarboxylate degradation in Sinomonas cyclohexanicum ATCC 51369.</title>
        <authorList>
            <person name="Yamamoto T."/>
            <person name="Hasegawa Y."/>
            <person name="Lau P.C.K."/>
            <person name="Iwaki H."/>
        </authorList>
    </citation>
    <scope>NUCLEOTIDE SEQUENCE [LARGE SCALE GENOMIC DNA]</scope>
    <source>
        <strain evidence="2 3">ATCC 51369</strain>
    </source>
</reference>
<dbReference type="Gene3D" id="3.20.80.10">
    <property type="entry name" value="Regulatory factor, effector binding domain"/>
    <property type="match status" value="1"/>
</dbReference>
<organism evidence="2 3">
    <name type="scientific">Sinomonas cyclohexanicum</name>
    <name type="common">Corynebacterium cyclohexanicum</name>
    <dbReference type="NCBI Taxonomy" id="322009"/>
    <lineage>
        <taxon>Bacteria</taxon>
        <taxon>Bacillati</taxon>
        <taxon>Actinomycetota</taxon>
        <taxon>Actinomycetes</taxon>
        <taxon>Micrococcales</taxon>
        <taxon>Micrococcaceae</taxon>
        <taxon>Sinomonas</taxon>
    </lineage>
</organism>